<keyword evidence="2" id="KW-1185">Reference proteome</keyword>
<dbReference type="AlphaFoldDB" id="A0A9X2JJ13"/>
<protein>
    <submittedName>
        <fullName evidence="1">Uncharacterized protein</fullName>
    </submittedName>
</protein>
<evidence type="ECO:0000313" key="1">
    <source>
        <dbReference type="EMBL" id="MCO6044519.1"/>
    </source>
</evidence>
<evidence type="ECO:0000313" key="2">
    <source>
        <dbReference type="Proteomes" id="UP001155241"/>
    </source>
</evidence>
<accession>A0A9X2JJ13</accession>
<dbReference type="Proteomes" id="UP001155241">
    <property type="component" value="Unassembled WGS sequence"/>
</dbReference>
<name>A0A9X2JJ13_9BACT</name>
<proteinExistence type="predicted"/>
<dbReference type="EMBL" id="JAMXLR010000036">
    <property type="protein sequence ID" value="MCO6044519.1"/>
    <property type="molecule type" value="Genomic_DNA"/>
</dbReference>
<dbReference type="RefSeq" id="WP_252852622.1">
    <property type="nucleotide sequence ID" value="NZ_JAMXLR010000036.1"/>
</dbReference>
<sequence length="100" mass="11375">MLKDEMNELTELLRTEPILEDLRRAILAHGIDPNTAKLVGFIENGEGLEAGVLFSPDMRCFEFERNVLKSTHFVVWREILDLADIEGKFPTAVAIIHLLK</sequence>
<gene>
    <name evidence="1" type="ORF">NG895_11440</name>
</gene>
<reference evidence="1" key="1">
    <citation type="submission" date="2022-06" db="EMBL/GenBank/DDBJ databases">
        <title>Aeoliella straminimaris, a novel planctomycete from sediments.</title>
        <authorList>
            <person name="Vitorino I.R."/>
            <person name="Lage O.M."/>
        </authorList>
    </citation>
    <scope>NUCLEOTIDE SEQUENCE</scope>
    <source>
        <strain evidence="1">ICT_H6.2</strain>
    </source>
</reference>
<comment type="caution">
    <text evidence="1">The sequence shown here is derived from an EMBL/GenBank/DDBJ whole genome shotgun (WGS) entry which is preliminary data.</text>
</comment>
<organism evidence="1 2">
    <name type="scientific">Aeoliella straminimaris</name>
    <dbReference type="NCBI Taxonomy" id="2954799"/>
    <lineage>
        <taxon>Bacteria</taxon>
        <taxon>Pseudomonadati</taxon>
        <taxon>Planctomycetota</taxon>
        <taxon>Planctomycetia</taxon>
        <taxon>Pirellulales</taxon>
        <taxon>Lacipirellulaceae</taxon>
        <taxon>Aeoliella</taxon>
    </lineage>
</organism>